<dbReference type="GO" id="GO:0005886">
    <property type="term" value="C:plasma membrane"/>
    <property type="evidence" value="ECO:0007669"/>
    <property type="project" value="UniProtKB-SubCell"/>
</dbReference>
<dbReference type="AlphaFoldDB" id="A0A8B6X6J4"/>
<organism evidence="7 8">
    <name type="scientific">Derxia gummosa DSM 723</name>
    <dbReference type="NCBI Taxonomy" id="1121388"/>
    <lineage>
        <taxon>Bacteria</taxon>
        <taxon>Pseudomonadati</taxon>
        <taxon>Pseudomonadota</taxon>
        <taxon>Betaproteobacteria</taxon>
        <taxon>Burkholderiales</taxon>
        <taxon>Alcaligenaceae</taxon>
        <taxon>Derxia</taxon>
    </lineage>
</organism>
<keyword evidence="7" id="KW-1185">Reference proteome</keyword>
<keyword evidence="5 6" id="KW-0472">Membrane</keyword>
<feature type="transmembrane region" description="Helical" evidence="6">
    <location>
        <begin position="291"/>
        <end position="319"/>
    </location>
</feature>
<evidence type="ECO:0000313" key="8">
    <source>
        <dbReference type="RefSeq" id="WP_028312274.1"/>
    </source>
</evidence>
<dbReference type="Proteomes" id="UP000675920">
    <property type="component" value="Unplaced"/>
</dbReference>
<keyword evidence="4 6" id="KW-1133">Transmembrane helix</keyword>
<feature type="transmembrane region" description="Helical" evidence="6">
    <location>
        <begin position="21"/>
        <end position="41"/>
    </location>
</feature>
<evidence type="ECO:0000256" key="1">
    <source>
        <dbReference type="ARBA" id="ARBA00004651"/>
    </source>
</evidence>
<reference evidence="8" key="2">
    <citation type="journal article" date="2003" name="Infect. Immun.">
        <title>MprF-mediated lysinylation of phospholipids in Staphylococcus aureus leads to protection against oxygen-independent neutrophil killing.</title>
        <authorList>
            <person name="Kristian S.A."/>
            <person name="Durr M."/>
            <person name="Van Strijp J.A."/>
            <person name="Neumeister B."/>
            <person name="Peschel A."/>
        </authorList>
    </citation>
    <scope>NUCLEOTIDE SEQUENCE</scope>
</reference>
<dbReference type="RefSeq" id="WP_028312274.1">
    <property type="nucleotide sequence ID" value="NZ_AXWS01000015.1"/>
</dbReference>
<evidence type="ECO:0000256" key="3">
    <source>
        <dbReference type="ARBA" id="ARBA00022692"/>
    </source>
</evidence>
<dbReference type="Pfam" id="PF03706">
    <property type="entry name" value="LPG_synthase_TM"/>
    <property type="match status" value="1"/>
</dbReference>
<accession>A0A8B6X6J4</accession>
<name>A0A8B6X6J4_9BURK</name>
<evidence type="ECO:0000313" key="7">
    <source>
        <dbReference type="Proteomes" id="UP000675920"/>
    </source>
</evidence>
<feature type="transmembrane region" description="Helical" evidence="6">
    <location>
        <begin position="234"/>
        <end position="257"/>
    </location>
</feature>
<reference evidence="8" key="4">
    <citation type="submission" date="2025-08" db="UniProtKB">
        <authorList>
            <consortium name="RefSeq"/>
        </authorList>
    </citation>
    <scope>IDENTIFICATION</scope>
</reference>
<evidence type="ECO:0000256" key="6">
    <source>
        <dbReference type="SAM" id="Phobius"/>
    </source>
</evidence>
<keyword evidence="2" id="KW-1003">Cell membrane</keyword>
<reference evidence="8" key="3">
    <citation type="journal article" date="2004" name="FEMS Microbiol. Lett.">
        <title>MprF-mediated biosynthesis of lysylphosphatidylglycerol, an important determinant in staphylococcal defensin resistance.</title>
        <authorList>
            <person name="Staubitz P."/>
            <person name="Neumann H."/>
            <person name="Schneider T."/>
            <person name="Wiedemann I."/>
            <person name="Peschel A."/>
        </authorList>
    </citation>
    <scope>NUCLEOTIDE SEQUENCE</scope>
</reference>
<feature type="transmembrane region" description="Helical" evidence="6">
    <location>
        <begin position="47"/>
        <end position="69"/>
    </location>
</feature>
<keyword evidence="3 6" id="KW-0812">Transmembrane</keyword>
<protein>
    <submittedName>
        <fullName evidence="8">Lysylphosphatidylglycerol synthase domain-containing protein</fullName>
    </submittedName>
</protein>
<evidence type="ECO:0000256" key="4">
    <source>
        <dbReference type="ARBA" id="ARBA00022989"/>
    </source>
</evidence>
<feature type="transmembrane region" description="Helical" evidence="6">
    <location>
        <begin position="175"/>
        <end position="195"/>
    </location>
</feature>
<proteinExistence type="predicted"/>
<dbReference type="InterPro" id="IPR022791">
    <property type="entry name" value="L-PG_synthase/AglD"/>
</dbReference>
<evidence type="ECO:0000256" key="2">
    <source>
        <dbReference type="ARBA" id="ARBA00022475"/>
    </source>
</evidence>
<reference evidence="8" key="1">
    <citation type="journal article" date="2001" name="J. Exp. Med.">
        <title>Staphylococcus aureus resistance to human defensins and evasion of neutrophil killing via the novel virulence factor MprF is based on modification of membrane lipids with L-lysine.</title>
        <authorList>
            <person name="Peschel A."/>
            <person name="Jack R.W."/>
            <person name="Otto M."/>
            <person name="Collins L.V."/>
            <person name="Staubitz P."/>
            <person name="Nicholson G."/>
            <person name="Kalbacher H."/>
            <person name="Nieuwenhuizen W.F."/>
            <person name="Jung G."/>
            <person name="Tarkowski A."/>
            <person name="van Kessel K.P."/>
            <person name="van Strijp J.A."/>
        </authorList>
    </citation>
    <scope>NUCLEOTIDE SEQUENCE</scope>
</reference>
<comment type="subcellular location">
    <subcellularLocation>
        <location evidence="1">Cell membrane</location>
        <topology evidence="1">Multi-pass membrane protein</topology>
    </subcellularLocation>
</comment>
<evidence type="ECO:0000256" key="5">
    <source>
        <dbReference type="ARBA" id="ARBA00023136"/>
    </source>
</evidence>
<sequence length="329" mass="33107">MSHADSRPATTDDARAELARLVTAGLIFIVYFCLVEAAVGWRELLRQFAAAGALPLALAAGGLGGSYALRALRLVQVLAPAAVGAAATPARPAPPEAAPGFLCLLRCLLLNNAANWLLPARAGDLGLPLLLHREAGLPKARGVGVLLWLRLLDLQALAGIGGLTFALTADGVARLGGLAALAGSAVAPLVIARAAPLLSARVPRLAPALELLHRPAGAFARDIGLTWLAWGVKLVALGAVLALVGALPFGAGLAGAIGGDLSTVLPVHAPLGAGSFESGVLLAMTPWGLPAAGLLAAAVQLHLLMLAVALAATGASLLIPSRIPSQERP</sequence>
<dbReference type="OrthoDB" id="9980122at2"/>